<feature type="transmembrane region" description="Helical" evidence="2">
    <location>
        <begin position="431"/>
        <end position="449"/>
    </location>
</feature>
<proteinExistence type="predicted"/>
<feature type="transmembrane region" description="Helical" evidence="2">
    <location>
        <begin position="335"/>
        <end position="355"/>
    </location>
</feature>
<dbReference type="RefSeq" id="WP_280256880.1">
    <property type="nucleotide sequence ID" value="NZ_JARWPE010000047.1"/>
</dbReference>
<reference evidence="3 4" key="1">
    <citation type="submission" date="2020-08" db="EMBL/GenBank/DDBJ databases">
        <title>Genome Sequencing of Nocardia wallacei strain FMUON74 and assembly.</title>
        <authorList>
            <person name="Toyokawa M."/>
            <person name="Uesaka K."/>
        </authorList>
    </citation>
    <scope>NUCLEOTIDE SEQUENCE [LARGE SCALE GENOMIC DNA]</scope>
    <source>
        <strain evidence="3 4">FMUON74</strain>
    </source>
</reference>
<dbReference type="KEGG" id="nwl:NWFMUON74_50650"/>
<evidence type="ECO:0000313" key="4">
    <source>
        <dbReference type="Proteomes" id="UP000516173"/>
    </source>
</evidence>
<keyword evidence="2" id="KW-0472">Membrane</keyword>
<accession>A0A7G1KSV8</accession>
<feature type="transmembrane region" description="Helical" evidence="2">
    <location>
        <begin position="206"/>
        <end position="225"/>
    </location>
</feature>
<feature type="compositionally biased region" description="Polar residues" evidence="1">
    <location>
        <begin position="827"/>
        <end position="846"/>
    </location>
</feature>
<protein>
    <submittedName>
        <fullName evidence="3">Uncharacterized protein</fullName>
    </submittedName>
</protein>
<keyword evidence="4" id="KW-1185">Reference proteome</keyword>
<feature type="transmembrane region" description="Helical" evidence="2">
    <location>
        <begin position="367"/>
        <end position="385"/>
    </location>
</feature>
<evidence type="ECO:0000256" key="2">
    <source>
        <dbReference type="SAM" id="Phobius"/>
    </source>
</evidence>
<name>A0A7G1KSV8_9NOCA</name>
<evidence type="ECO:0000256" key="1">
    <source>
        <dbReference type="SAM" id="MobiDB-lite"/>
    </source>
</evidence>
<dbReference type="Proteomes" id="UP000516173">
    <property type="component" value="Chromosome"/>
</dbReference>
<keyword evidence="2" id="KW-1133">Transmembrane helix</keyword>
<evidence type="ECO:0000313" key="3">
    <source>
        <dbReference type="EMBL" id="BCK57293.1"/>
    </source>
</evidence>
<feature type="transmembrane region" description="Helical" evidence="2">
    <location>
        <begin position="136"/>
        <end position="159"/>
    </location>
</feature>
<organism evidence="3 4">
    <name type="scientific">Nocardia wallacei</name>
    <dbReference type="NCBI Taxonomy" id="480035"/>
    <lineage>
        <taxon>Bacteria</taxon>
        <taxon>Bacillati</taxon>
        <taxon>Actinomycetota</taxon>
        <taxon>Actinomycetes</taxon>
        <taxon>Mycobacteriales</taxon>
        <taxon>Nocardiaceae</taxon>
        <taxon>Nocardia</taxon>
    </lineage>
</organism>
<feature type="transmembrane region" description="Helical" evidence="2">
    <location>
        <begin position="179"/>
        <end position="199"/>
    </location>
</feature>
<gene>
    <name evidence="3" type="ORF">NWFMUON74_50650</name>
</gene>
<feature type="transmembrane region" description="Helical" evidence="2">
    <location>
        <begin position="51"/>
        <end position="73"/>
    </location>
</feature>
<keyword evidence="2" id="KW-0812">Transmembrane</keyword>
<feature type="transmembrane region" description="Helical" evidence="2">
    <location>
        <begin position="405"/>
        <end position="424"/>
    </location>
</feature>
<sequence>MSAIGGLDRRVEDEHRLLAWQLALFDSRHWRPSALWRRFVGWTAVTRRRWWTVWSTVTVLLLVVFPMIIGAVATAQTSTITDTETSHTEPGNSGLSWMNIHDSSGVPLSRYQLVTDRGSLFEPVNTGISIIINLEFAGWSVLVTSSIWLIGWALSFRWLDAFSSALHGVAVNLTGQLATPLMLITAATVGAFFVAYFVGRGFYTKATLQVVTMLVVAIVGTLFLSEPLGEVLGSNGWLAQGRNLGITVAAGLNGNGNPDPTALVETMQADLADNFARRPLQVWNFGHIVDQRPGCEAMWSAGINSGSGERIKNGMKACGDSAAYAAASDASVSQIGAGLILLLCGGVLLLFAVYLSLKVIKAALDAIYHGFMSIVGFAAGGFIYGPTQTFLIRNVADGFIAAGKMAAYTVFLGFYVLFLGNLFHQAQGQQMAVFFIGAVVMIVAIMQLSKLSDSLDHGNDWVANRFALATQGALGRGGGGGGGGGGRAIGMGQVGTDHHLHGLATFAAVSTVANSPLTEWLLGGLPGSFHPQSRLKAQMARAQGGVWVDETRMGGLDGMYNASYLKWQQIGQQYGLDAEVYGGMDTIRGTAAGVQGVLDAGGTVADVLGAHRRAGGKNEKMALYGARSRQIVETMSKNEAFTDADLSLMVASVQRAQNSSIAYLNRAQSGQPFGRIDAEEVAADYATLRQAVRVYRRTRRGGIDLDGGTNAGAQTAFVERYMRRGTAREAKNDMITALNDVAAGNNPTTAADLLRNGHITGAEHAMLNNLTPENAERMRRWIVNEHAKDMEELVADRSRGLMADITDQQRMRDVRNELYETIQTQNRLTGSTKSPALSVVPSSGNPSHARWRSGLADVARLLR</sequence>
<dbReference type="EMBL" id="AP023396">
    <property type="protein sequence ID" value="BCK57293.1"/>
    <property type="molecule type" value="Genomic_DNA"/>
</dbReference>
<dbReference type="AlphaFoldDB" id="A0A7G1KSV8"/>
<feature type="region of interest" description="Disordered" evidence="1">
    <location>
        <begin position="827"/>
        <end position="849"/>
    </location>
</feature>